<accession>A0A5E4NCF8</accession>
<dbReference type="AlphaFoldDB" id="A0A5E4NCF8"/>
<name>A0A5E4NCF8_9HEMI</name>
<dbReference type="OrthoDB" id="26149at2759"/>
<organism evidence="1 2">
    <name type="scientific">Cinara cedri</name>
    <dbReference type="NCBI Taxonomy" id="506608"/>
    <lineage>
        <taxon>Eukaryota</taxon>
        <taxon>Metazoa</taxon>
        <taxon>Ecdysozoa</taxon>
        <taxon>Arthropoda</taxon>
        <taxon>Hexapoda</taxon>
        <taxon>Insecta</taxon>
        <taxon>Pterygota</taxon>
        <taxon>Neoptera</taxon>
        <taxon>Paraneoptera</taxon>
        <taxon>Hemiptera</taxon>
        <taxon>Sternorrhyncha</taxon>
        <taxon>Aphidomorpha</taxon>
        <taxon>Aphidoidea</taxon>
        <taxon>Aphididae</taxon>
        <taxon>Lachninae</taxon>
        <taxon>Cinara</taxon>
    </lineage>
</organism>
<keyword evidence="2" id="KW-1185">Reference proteome</keyword>
<dbReference type="PANTHER" id="PTHR10957">
    <property type="entry name" value="RAP1 GTPASE-GDP DISSOCIATION STIMULATOR 1"/>
    <property type="match status" value="1"/>
</dbReference>
<evidence type="ECO:0000313" key="1">
    <source>
        <dbReference type="EMBL" id="VVC40146.1"/>
    </source>
</evidence>
<dbReference type="InterPro" id="IPR040144">
    <property type="entry name" value="RAP1GDS1"/>
</dbReference>
<protein>
    <submittedName>
        <fullName evidence="1">Armadillo-type fold,Armadillo-like helical</fullName>
    </submittedName>
</protein>
<dbReference type="GO" id="GO:0005085">
    <property type="term" value="F:guanyl-nucleotide exchange factor activity"/>
    <property type="evidence" value="ECO:0007669"/>
    <property type="project" value="InterPro"/>
</dbReference>
<dbReference type="EMBL" id="CABPRJ010001901">
    <property type="protein sequence ID" value="VVC40146.1"/>
    <property type="molecule type" value="Genomic_DNA"/>
</dbReference>
<dbReference type="InterPro" id="IPR011989">
    <property type="entry name" value="ARM-like"/>
</dbReference>
<sequence>MEKIILFESYIKNGQLDEIGENTTVNLLNELSKLDPECLSKDDYEKLVTCLPLLSTIYSSQVLAAGCNVVASLCSDDLARHYFGLQITELTISILKSFTSFKIKDKFSQECLLQACRAIGNLCYYHEENTKHALKEGCLSITMEILKTNSDRNLQPVLIGLLLNLTHLDNYNYKFPDNMINDLNFFAIKYMEHNNNNDNNNRSYMNLVSVMINIVRKSLNNSKITDYEKCSFIDCLLEKYYMHIEIVSICVKFIKQVSKIYSIYNWILKGKHIMLAKILDKYEENHEEDAKLIVKKICDIIILLSNDDGSMDNNKQLEVLYLVEWLLLKIHSNNLYIKLSSVRSLGNFSRFKYESNNTTNNPAKTIIKHMPWFINALEKAVKNKNSLMEVSILCLFKNLLYVTNFECMEENDKDKLVKTTIAVLDHTSFNPIVTKSLDVIGCIIKKGEFSQKQLVLYKSSTFIELLNTYCNSVDEDINQLAKKLLCSINENINESENDIMHSLEDNLQIKN</sequence>
<gene>
    <name evidence="1" type="ORF">CINCED_3A018015</name>
</gene>
<dbReference type="Proteomes" id="UP000325440">
    <property type="component" value="Unassembled WGS sequence"/>
</dbReference>
<dbReference type="InterPro" id="IPR016024">
    <property type="entry name" value="ARM-type_fold"/>
</dbReference>
<evidence type="ECO:0000313" key="2">
    <source>
        <dbReference type="Proteomes" id="UP000325440"/>
    </source>
</evidence>
<reference evidence="1 2" key="1">
    <citation type="submission" date="2019-08" db="EMBL/GenBank/DDBJ databases">
        <authorList>
            <person name="Alioto T."/>
            <person name="Alioto T."/>
            <person name="Gomez Garrido J."/>
        </authorList>
    </citation>
    <scope>NUCLEOTIDE SEQUENCE [LARGE SCALE GENOMIC DNA]</scope>
</reference>
<proteinExistence type="predicted"/>
<dbReference type="Gene3D" id="1.25.10.10">
    <property type="entry name" value="Leucine-rich Repeat Variant"/>
    <property type="match status" value="1"/>
</dbReference>
<dbReference type="SUPFAM" id="SSF48371">
    <property type="entry name" value="ARM repeat"/>
    <property type="match status" value="1"/>
</dbReference>